<protein>
    <submittedName>
        <fullName evidence="1">Uncharacterized protein</fullName>
    </submittedName>
</protein>
<proteinExistence type="evidence at transcript level"/>
<dbReference type="AlphaFoldDB" id="D5ABB9"/>
<dbReference type="EMBL" id="BT123522">
    <property type="protein sequence ID" value="ADE76838.1"/>
    <property type="molecule type" value="mRNA"/>
</dbReference>
<accession>D5ABB9</accession>
<organism evidence="1">
    <name type="scientific">Picea sitchensis</name>
    <name type="common">Sitka spruce</name>
    <name type="synonym">Pinus sitchensis</name>
    <dbReference type="NCBI Taxonomy" id="3332"/>
    <lineage>
        <taxon>Eukaryota</taxon>
        <taxon>Viridiplantae</taxon>
        <taxon>Streptophyta</taxon>
        <taxon>Embryophyta</taxon>
        <taxon>Tracheophyta</taxon>
        <taxon>Spermatophyta</taxon>
        <taxon>Pinopsida</taxon>
        <taxon>Pinidae</taxon>
        <taxon>Conifers I</taxon>
        <taxon>Pinales</taxon>
        <taxon>Pinaceae</taxon>
        <taxon>Picea</taxon>
    </lineage>
</organism>
<reference evidence="1" key="1">
    <citation type="submission" date="2010-04" db="EMBL/GenBank/DDBJ databases">
        <authorList>
            <person name="Reid K.E."/>
            <person name="Liao N."/>
            <person name="Chan S."/>
            <person name="Docking R."/>
            <person name="Taylor G."/>
            <person name="Moore R."/>
            <person name="Mayo M."/>
            <person name="Munro S."/>
            <person name="King J."/>
            <person name="Yanchuk A."/>
            <person name="Holt R."/>
            <person name="Jones S."/>
            <person name="Marra M."/>
            <person name="Ritland C.E."/>
            <person name="Ritland K."/>
            <person name="Bohlmann J."/>
        </authorList>
    </citation>
    <scope>NUCLEOTIDE SEQUENCE</scope>
    <source>
        <tissue evidence="1">Bud</tissue>
    </source>
</reference>
<sequence>MMSLASFSVISTMGRIAFKLLAFEVVKIPTKCSSVKENWKRAQCPAEEGFLVHSIFQVPYTGIWVIWRRIFLC</sequence>
<evidence type="ECO:0000313" key="1">
    <source>
        <dbReference type="EMBL" id="ADE76838.1"/>
    </source>
</evidence>
<name>D5ABB9_PICSI</name>